<accession>A0AB34JMF2</accession>
<evidence type="ECO:0000256" key="1">
    <source>
        <dbReference type="SAM" id="Coils"/>
    </source>
</evidence>
<name>A0AB34JMF2_PRYPA</name>
<gene>
    <name evidence="2" type="ORF">AB1Y20_017726</name>
</gene>
<organism evidence="2 3">
    <name type="scientific">Prymnesium parvum</name>
    <name type="common">Toxic golden alga</name>
    <dbReference type="NCBI Taxonomy" id="97485"/>
    <lineage>
        <taxon>Eukaryota</taxon>
        <taxon>Haptista</taxon>
        <taxon>Haptophyta</taxon>
        <taxon>Prymnesiophyceae</taxon>
        <taxon>Prymnesiales</taxon>
        <taxon>Prymnesiaceae</taxon>
        <taxon>Prymnesium</taxon>
    </lineage>
</organism>
<keyword evidence="1" id="KW-0175">Coiled coil</keyword>
<proteinExistence type="predicted"/>
<feature type="coiled-coil region" evidence="1">
    <location>
        <begin position="133"/>
        <end position="164"/>
    </location>
</feature>
<dbReference type="AlphaFoldDB" id="A0AB34JMF2"/>
<keyword evidence="3" id="KW-1185">Reference proteome</keyword>
<reference evidence="2 3" key="1">
    <citation type="journal article" date="2024" name="Science">
        <title>Giant polyketide synthase enzymes in the biosynthesis of giant marine polyether toxins.</title>
        <authorList>
            <person name="Fallon T.R."/>
            <person name="Shende V.V."/>
            <person name="Wierzbicki I.H."/>
            <person name="Pendleton A.L."/>
            <person name="Watervoot N.F."/>
            <person name="Auber R.P."/>
            <person name="Gonzalez D.J."/>
            <person name="Wisecaver J.H."/>
            <person name="Moore B.S."/>
        </authorList>
    </citation>
    <scope>NUCLEOTIDE SEQUENCE [LARGE SCALE GENOMIC DNA]</scope>
    <source>
        <strain evidence="2 3">12B1</strain>
    </source>
</reference>
<dbReference type="EMBL" id="JBGBPQ010000006">
    <property type="protein sequence ID" value="KAL1522754.1"/>
    <property type="molecule type" value="Genomic_DNA"/>
</dbReference>
<evidence type="ECO:0000313" key="2">
    <source>
        <dbReference type="EMBL" id="KAL1522754.1"/>
    </source>
</evidence>
<protein>
    <submittedName>
        <fullName evidence="2">Uncharacterized protein</fullName>
    </submittedName>
</protein>
<evidence type="ECO:0000313" key="3">
    <source>
        <dbReference type="Proteomes" id="UP001515480"/>
    </source>
</evidence>
<sequence>MTPHALQPLRQPLGCLPGQPLAEASGQAFEFPSTQPLEQALSTSSDHLNRSSNQLPKRTLVSAGVSASTPSVAFPWRPKTQEYCAFDYEGKSSFSKHEHAAVRGAQFRVGKRLNILEKPAVSSNVAEVLCPGCRALTSKLQRAKQEAQEETAKLRDEHESAVAAAESISMRVRDLETQLHSIRRVHAKELSTIRRQAEKAQAREIEVESHRCAAVFRSAEQEQQVRDALEATRRELKESKDQFYEHEKEVIRAQRVAQMMRDELMHSEALAKNERARLESELQELRDVLASTRESLLQQGNENAELARDVAEVSQQLGAALEKIEEQKVLIDEETAARRAAEAKQHKQQVLHESERAHLSRVVAHQAAIQREVDARCNAINDELLTVRELHQQETQKADKLAAARKSAQLDASIAVGVLRAELEHVETCCNLRCKYNTVEERPQAKTNSRRDGDEETAKADLIQSIMGTIRIAVIAPCVKLHIKDSETIKVGSPLQVDFDAMGRILEQSVLTRWSQIKTFDDNMDMNEAVAGQIFPDLNAMLSRIQQEVSNRVLEMMRSALS</sequence>
<comment type="caution">
    <text evidence="2">The sequence shown here is derived from an EMBL/GenBank/DDBJ whole genome shotgun (WGS) entry which is preliminary data.</text>
</comment>
<dbReference type="Proteomes" id="UP001515480">
    <property type="component" value="Unassembled WGS sequence"/>
</dbReference>
<feature type="coiled-coil region" evidence="1">
    <location>
        <begin position="219"/>
        <end position="295"/>
    </location>
</feature>